<evidence type="ECO:0000256" key="1">
    <source>
        <dbReference type="RuleBase" id="RU369085"/>
    </source>
</evidence>
<dbReference type="PANTHER" id="PTHR12874">
    <property type="entry name" value="F-BOX ONLY PROTEIN 48-RELATED"/>
    <property type="match status" value="1"/>
</dbReference>
<dbReference type="GO" id="GO:0019005">
    <property type="term" value="C:SCF ubiquitin ligase complex"/>
    <property type="evidence" value="ECO:0007669"/>
    <property type="project" value="UniProtKB-UniRule"/>
</dbReference>
<dbReference type="InterPro" id="IPR036047">
    <property type="entry name" value="F-box-like_dom_sf"/>
</dbReference>
<dbReference type="AlphaFoldDB" id="A0A0P7WIT1"/>
<dbReference type="PROSITE" id="PS50181">
    <property type="entry name" value="FBOX"/>
    <property type="match status" value="1"/>
</dbReference>
<reference evidence="3 4" key="1">
    <citation type="submission" date="2015-08" db="EMBL/GenBank/DDBJ databases">
        <title>The genome of the Asian arowana (Scleropages formosus).</title>
        <authorList>
            <person name="Tan M.H."/>
            <person name="Gan H.M."/>
            <person name="Croft L.J."/>
            <person name="Austin C.M."/>
        </authorList>
    </citation>
    <scope>NUCLEOTIDE SEQUENCE [LARGE SCALE GENOMIC DNA]</scope>
    <source>
        <strain evidence="3">Aro1</strain>
    </source>
</reference>
<evidence type="ECO:0000313" key="3">
    <source>
        <dbReference type="EMBL" id="KPP61151.1"/>
    </source>
</evidence>
<keyword evidence="1" id="KW-0833">Ubl conjugation pathway</keyword>
<dbReference type="GO" id="GO:0005737">
    <property type="term" value="C:cytoplasm"/>
    <property type="evidence" value="ECO:0007669"/>
    <property type="project" value="TreeGrafter"/>
</dbReference>
<accession>A0A0P7WIT1</accession>
<dbReference type="Pfam" id="PF12937">
    <property type="entry name" value="F-box-like"/>
    <property type="match status" value="1"/>
</dbReference>
<dbReference type="STRING" id="113540.ENSSFOP00015070149"/>
<comment type="pathway">
    <text evidence="1">Protein modification; protein ubiquitination.</text>
</comment>
<comment type="caution">
    <text evidence="3">The sequence shown here is derived from an EMBL/GenBank/DDBJ whole genome shotgun (WGS) entry which is preliminary data.</text>
</comment>
<dbReference type="GO" id="GO:0031146">
    <property type="term" value="P:SCF-dependent proteasomal ubiquitin-dependent protein catabolic process"/>
    <property type="evidence" value="ECO:0007669"/>
    <property type="project" value="UniProtKB-UniRule"/>
</dbReference>
<organism evidence="3 4">
    <name type="scientific">Scleropages formosus</name>
    <name type="common">Asian bonytongue</name>
    <name type="synonym">Osteoglossum formosum</name>
    <dbReference type="NCBI Taxonomy" id="113540"/>
    <lineage>
        <taxon>Eukaryota</taxon>
        <taxon>Metazoa</taxon>
        <taxon>Chordata</taxon>
        <taxon>Craniata</taxon>
        <taxon>Vertebrata</taxon>
        <taxon>Euteleostomi</taxon>
        <taxon>Actinopterygii</taxon>
        <taxon>Neopterygii</taxon>
        <taxon>Teleostei</taxon>
        <taxon>Osteoglossocephala</taxon>
        <taxon>Osteoglossomorpha</taxon>
        <taxon>Osteoglossiformes</taxon>
        <taxon>Osteoglossidae</taxon>
        <taxon>Scleropages</taxon>
    </lineage>
</organism>
<dbReference type="Proteomes" id="UP000034805">
    <property type="component" value="Unassembled WGS sequence"/>
</dbReference>
<dbReference type="SMART" id="SM00256">
    <property type="entry name" value="FBOX"/>
    <property type="match status" value="1"/>
</dbReference>
<sequence>GAEVAQQVWACACSLVALGFESYTLRQTGVPSWYVSKWNPRTQCVYGGRCILTSKQEVPGKNFAETLPVEVSLKIFSKLDVQSLCVAAMTCKLWRGIINSSDHLWRSHCLTVRAICQREIDRDRGSGYSWKVTLVRNYHKGCVKKQWLCGRYSNIRCAEELLDRSMCDLDAETWGEILEAEMER</sequence>
<evidence type="ECO:0000259" key="2">
    <source>
        <dbReference type="PROSITE" id="PS50181"/>
    </source>
</evidence>
<protein>
    <submittedName>
        <fullName evidence="3">F-box only protein 48-like</fullName>
    </submittedName>
</protein>
<dbReference type="PANTHER" id="PTHR12874:SF9">
    <property type="entry name" value="F-BOX ONLY PROTEIN 48"/>
    <property type="match status" value="1"/>
</dbReference>
<name>A0A0P7WIT1_SCLFO</name>
<dbReference type="GO" id="GO:0016567">
    <property type="term" value="P:protein ubiquitination"/>
    <property type="evidence" value="ECO:0007669"/>
    <property type="project" value="UniProtKB-UniRule"/>
</dbReference>
<evidence type="ECO:0000313" key="4">
    <source>
        <dbReference type="Proteomes" id="UP000034805"/>
    </source>
</evidence>
<proteinExistence type="predicted"/>
<dbReference type="InterPro" id="IPR001810">
    <property type="entry name" value="F-box_dom"/>
</dbReference>
<feature type="non-terminal residue" evidence="3">
    <location>
        <position position="1"/>
    </location>
</feature>
<dbReference type="Gene3D" id="1.20.1280.50">
    <property type="match status" value="1"/>
</dbReference>
<gene>
    <name evidence="3" type="ORF">Z043_120786</name>
</gene>
<feature type="domain" description="F-box" evidence="2">
    <location>
        <begin position="61"/>
        <end position="108"/>
    </location>
</feature>
<dbReference type="SUPFAM" id="SSF81383">
    <property type="entry name" value="F-box domain"/>
    <property type="match status" value="1"/>
</dbReference>
<dbReference type="EMBL" id="JARO02009919">
    <property type="protein sequence ID" value="KPP61151.1"/>
    <property type="molecule type" value="Genomic_DNA"/>
</dbReference>